<evidence type="ECO:0000259" key="2">
    <source>
        <dbReference type="Pfam" id="PF02492"/>
    </source>
</evidence>
<name>A0A427YMU0_9TREE</name>
<feature type="region of interest" description="Disordered" evidence="1">
    <location>
        <begin position="256"/>
        <end position="279"/>
    </location>
</feature>
<dbReference type="InterPro" id="IPR003495">
    <property type="entry name" value="CobW/HypB/UreG_nucleotide-bd"/>
</dbReference>
<evidence type="ECO:0000256" key="1">
    <source>
        <dbReference type="SAM" id="MobiDB-lite"/>
    </source>
</evidence>
<dbReference type="Proteomes" id="UP000279259">
    <property type="component" value="Unassembled WGS sequence"/>
</dbReference>
<dbReference type="InterPro" id="IPR051316">
    <property type="entry name" value="Zinc-reg_GTPase_activator"/>
</dbReference>
<evidence type="ECO:0000313" key="3">
    <source>
        <dbReference type="EMBL" id="RSH92442.1"/>
    </source>
</evidence>
<keyword evidence="4" id="KW-1185">Reference proteome</keyword>
<dbReference type="Gene3D" id="3.40.50.300">
    <property type="entry name" value="P-loop containing nucleotide triphosphate hydrolases"/>
    <property type="match status" value="1"/>
</dbReference>
<feature type="domain" description="CobW/HypB/UreG nucleotide-binding" evidence="2">
    <location>
        <begin position="60"/>
        <end position="222"/>
    </location>
</feature>
<evidence type="ECO:0000313" key="4">
    <source>
        <dbReference type="Proteomes" id="UP000279259"/>
    </source>
</evidence>
<dbReference type="STRING" id="1890683.A0A427YMU0"/>
<dbReference type="AlphaFoldDB" id="A0A427YMU0"/>
<reference evidence="3 4" key="1">
    <citation type="submission" date="2018-11" db="EMBL/GenBank/DDBJ databases">
        <title>Genome sequence of Saitozyma podzolica DSM 27192.</title>
        <authorList>
            <person name="Aliyu H."/>
            <person name="Gorte O."/>
            <person name="Ochsenreither K."/>
        </authorList>
    </citation>
    <scope>NUCLEOTIDE SEQUENCE [LARGE SCALE GENOMIC DNA]</scope>
    <source>
        <strain evidence="3 4">DSM 27192</strain>
    </source>
</reference>
<gene>
    <name evidence="3" type="ORF">EHS25_008857</name>
</gene>
<dbReference type="InterPro" id="IPR027417">
    <property type="entry name" value="P-loop_NTPase"/>
</dbReference>
<protein>
    <recommendedName>
        <fullName evidence="2">CobW/HypB/UreG nucleotide-binding domain-containing protein</fullName>
    </recommendedName>
</protein>
<dbReference type="OrthoDB" id="272672at2759"/>
<comment type="caution">
    <text evidence="3">The sequence shown here is derived from an EMBL/GenBank/DDBJ whole genome shotgun (WGS) entry which is preliminary data.</text>
</comment>
<dbReference type="PANTHER" id="PTHR13748">
    <property type="entry name" value="COBW-RELATED"/>
    <property type="match status" value="1"/>
</dbReference>
<accession>A0A427YMU0</accession>
<dbReference type="EMBL" id="RSCD01000006">
    <property type="protein sequence ID" value="RSH92442.1"/>
    <property type="molecule type" value="Genomic_DNA"/>
</dbReference>
<dbReference type="PANTHER" id="PTHR13748:SF62">
    <property type="entry name" value="COBW DOMAIN-CONTAINING PROTEIN"/>
    <property type="match status" value="1"/>
</dbReference>
<organism evidence="3 4">
    <name type="scientific">Saitozyma podzolica</name>
    <dbReference type="NCBI Taxonomy" id="1890683"/>
    <lineage>
        <taxon>Eukaryota</taxon>
        <taxon>Fungi</taxon>
        <taxon>Dikarya</taxon>
        <taxon>Basidiomycota</taxon>
        <taxon>Agaricomycotina</taxon>
        <taxon>Tremellomycetes</taxon>
        <taxon>Tremellales</taxon>
        <taxon>Trimorphomycetaceae</taxon>
        <taxon>Saitozyma</taxon>
    </lineage>
</organism>
<proteinExistence type="predicted"/>
<dbReference type="GO" id="GO:0005737">
    <property type="term" value="C:cytoplasm"/>
    <property type="evidence" value="ECO:0007669"/>
    <property type="project" value="TreeGrafter"/>
</dbReference>
<sequence>MTIQPEVPIPVTSVTGFLGEQASVHLLAHLLRASAVLYLRPEADSDTVWTEADHMQERYGKTTTILGLLKQLPKSYKVVMVKNEYGDVEVDSLLANQSQITGVSEILNGCLCCTMVGLVENALIEIKEKYRPDRIIIESSGSAFPATLALQIRQLEPQGFKLDGVVTVIDCVNFRGYEDRSPSAKLQAKYTDLLLLSKSHLCSERDLDILSDHLGDLNEDTPRVRLFSLVDGERRDWEDENGKEGWHGDEVETRTVWTGKPPRSANSGKGKGKAVTGHIHEDGKECGDCKTDTNTAKAEHRDTKEVEQKQDGEAVTLVVPIGRETLEQQLSKLSFEIYRVKGLVRLLHPNDRGWTTYILNYAFGRHELHRAEELDGDEEMRGVGVRLTIMGERGEVGRRAKRFAEGLGIGAQCV</sequence>
<dbReference type="Pfam" id="PF02492">
    <property type="entry name" value="cobW"/>
    <property type="match status" value="1"/>
</dbReference>
<dbReference type="SUPFAM" id="SSF52540">
    <property type="entry name" value="P-loop containing nucleoside triphosphate hydrolases"/>
    <property type="match status" value="1"/>
</dbReference>